<dbReference type="InterPro" id="IPR029052">
    <property type="entry name" value="Metallo-depent_PP-like"/>
</dbReference>
<accession>A7NK83</accession>
<dbReference type="InterPro" id="IPR050126">
    <property type="entry name" value="Ap4A_hydrolase"/>
</dbReference>
<proteinExistence type="inferred from homology"/>
<gene>
    <name evidence="3" type="ordered locus">Rcas_1812</name>
</gene>
<dbReference type="GO" id="GO:0005737">
    <property type="term" value="C:cytoplasm"/>
    <property type="evidence" value="ECO:0007669"/>
    <property type="project" value="TreeGrafter"/>
</dbReference>
<feature type="domain" description="Calcineurin-like phosphoesterase" evidence="2">
    <location>
        <begin position="1"/>
        <end position="206"/>
    </location>
</feature>
<dbReference type="EMBL" id="CP000804">
    <property type="protein sequence ID" value="ABU57903.1"/>
    <property type="molecule type" value="Genomic_DNA"/>
</dbReference>
<sequence length="244" mass="27338">MRILILSDIHSNIVALETVLSAAKPYDTVWNLGDTIGYGPRPNECVATIRTEASMMLAGNHDLACLGLLDLSDFNPDARAANVWNGDQLTDDHRMLLEELEPIQPINERFLAAHGSPREPVWEYLLTRYQALDNFRRFAQQVCLIGHSHVPLVFRLTPDGRCEGPSSPDDGARLTLEDGFRYIINPGSIGQPRNQDPRAAFAIFDTAIDTITFHRVAYDIALTQRQMRDAQLPEALIARLEYGI</sequence>
<dbReference type="PANTHER" id="PTHR42850">
    <property type="entry name" value="METALLOPHOSPHOESTERASE"/>
    <property type="match status" value="1"/>
</dbReference>
<dbReference type="OrthoDB" id="9800565at2"/>
<name>A7NK83_ROSCS</name>
<dbReference type="Proteomes" id="UP000000263">
    <property type="component" value="Chromosome"/>
</dbReference>
<dbReference type="Gene3D" id="3.60.21.10">
    <property type="match status" value="1"/>
</dbReference>
<dbReference type="STRING" id="383372.Rcas_1812"/>
<dbReference type="PANTHER" id="PTHR42850:SF2">
    <property type="entry name" value="BLL5683 PROTEIN"/>
    <property type="match status" value="1"/>
</dbReference>
<dbReference type="Pfam" id="PF12850">
    <property type="entry name" value="Metallophos_2"/>
    <property type="match status" value="1"/>
</dbReference>
<evidence type="ECO:0000313" key="3">
    <source>
        <dbReference type="EMBL" id="ABU57903.1"/>
    </source>
</evidence>
<evidence type="ECO:0000256" key="1">
    <source>
        <dbReference type="ARBA" id="ARBA00008950"/>
    </source>
</evidence>
<dbReference type="RefSeq" id="WP_012120328.1">
    <property type="nucleotide sequence ID" value="NC_009767.1"/>
</dbReference>
<comment type="similarity">
    <text evidence="1">Belongs to the metallophosphoesterase superfamily. YfcE family.</text>
</comment>
<dbReference type="eggNOG" id="COG0639">
    <property type="taxonomic scope" value="Bacteria"/>
</dbReference>
<organism evidence="3 4">
    <name type="scientific">Roseiflexus castenholzii (strain DSM 13941 / HLO8)</name>
    <dbReference type="NCBI Taxonomy" id="383372"/>
    <lineage>
        <taxon>Bacteria</taxon>
        <taxon>Bacillati</taxon>
        <taxon>Chloroflexota</taxon>
        <taxon>Chloroflexia</taxon>
        <taxon>Chloroflexales</taxon>
        <taxon>Roseiflexineae</taxon>
        <taxon>Roseiflexaceae</taxon>
        <taxon>Roseiflexus</taxon>
    </lineage>
</organism>
<dbReference type="PIRSF" id="PIRSF000883">
    <property type="entry name" value="Pesterase_MJ0912"/>
    <property type="match status" value="1"/>
</dbReference>
<dbReference type="AlphaFoldDB" id="A7NK83"/>
<dbReference type="InterPro" id="IPR024654">
    <property type="entry name" value="Calcineurin-like_PHP_lpxH"/>
</dbReference>
<evidence type="ECO:0000313" key="4">
    <source>
        <dbReference type="Proteomes" id="UP000000263"/>
    </source>
</evidence>
<dbReference type="SUPFAM" id="SSF56300">
    <property type="entry name" value="Metallo-dependent phosphatases"/>
    <property type="match status" value="1"/>
</dbReference>
<dbReference type="KEGG" id="rca:Rcas_1812"/>
<evidence type="ECO:0000259" key="2">
    <source>
        <dbReference type="Pfam" id="PF12850"/>
    </source>
</evidence>
<dbReference type="InterPro" id="IPR011152">
    <property type="entry name" value="Pesterase_MJ0912"/>
</dbReference>
<protein>
    <submittedName>
        <fullName evidence="3">Metallophosphoesterase</fullName>
    </submittedName>
</protein>
<dbReference type="GO" id="GO:0016791">
    <property type="term" value="F:phosphatase activity"/>
    <property type="evidence" value="ECO:0007669"/>
    <property type="project" value="TreeGrafter"/>
</dbReference>
<dbReference type="HOGENOM" id="CLU_074761_1_1_0"/>
<keyword evidence="4" id="KW-1185">Reference proteome</keyword>
<reference evidence="3 4" key="1">
    <citation type="submission" date="2007-08" db="EMBL/GenBank/DDBJ databases">
        <title>Complete sequence of Roseiflexus castenholzii DSM 13941.</title>
        <authorList>
            <consortium name="US DOE Joint Genome Institute"/>
            <person name="Copeland A."/>
            <person name="Lucas S."/>
            <person name="Lapidus A."/>
            <person name="Barry K."/>
            <person name="Glavina del Rio T."/>
            <person name="Dalin E."/>
            <person name="Tice H."/>
            <person name="Pitluck S."/>
            <person name="Thompson L.S."/>
            <person name="Brettin T."/>
            <person name="Bruce D."/>
            <person name="Detter J.C."/>
            <person name="Han C."/>
            <person name="Tapia R."/>
            <person name="Schmutz J."/>
            <person name="Larimer F."/>
            <person name="Land M."/>
            <person name="Hauser L."/>
            <person name="Kyrpides N."/>
            <person name="Mikhailova N."/>
            <person name="Bryant D.A."/>
            <person name="Hanada S."/>
            <person name="Tsukatani Y."/>
            <person name="Richardson P."/>
        </authorList>
    </citation>
    <scope>NUCLEOTIDE SEQUENCE [LARGE SCALE GENOMIC DNA]</scope>
    <source>
        <strain evidence="4">DSM 13941 / HLO8</strain>
    </source>
</reference>